<name>A0A0F9BK39_9ZZZZ</name>
<evidence type="ECO:0000313" key="1">
    <source>
        <dbReference type="EMBL" id="KKL22254.1"/>
    </source>
</evidence>
<gene>
    <name evidence="1" type="ORF">LCGC14_2437270</name>
</gene>
<dbReference type="EMBL" id="LAZR01037420">
    <property type="protein sequence ID" value="KKL22254.1"/>
    <property type="molecule type" value="Genomic_DNA"/>
</dbReference>
<dbReference type="AlphaFoldDB" id="A0A0F9BK39"/>
<proteinExistence type="predicted"/>
<feature type="non-terminal residue" evidence="1">
    <location>
        <position position="1"/>
    </location>
</feature>
<evidence type="ECO:0008006" key="2">
    <source>
        <dbReference type="Google" id="ProtNLM"/>
    </source>
</evidence>
<reference evidence="1" key="1">
    <citation type="journal article" date="2015" name="Nature">
        <title>Complex archaea that bridge the gap between prokaryotes and eukaryotes.</title>
        <authorList>
            <person name="Spang A."/>
            <person name="Saw J.H."/>
            <person name="Jorgensen S.L."/>
            <person name="Zaremba-Niedzwiedzka K."/>
            <person name="Martijn J."/>
            <person name="Lind A.E."/>
            <person name="van Eijk R."/>
            <person name="Schleper C."/>
            <person name="Guy L."/>
            <person name="Ettema T.J."/>
        </authorList>
    </citation>
    <scope>NUCLEOTIDE SEQUENCE</scope>
</reference>
<sequence length="209" mass="24188">AYTEGTFINLTAGRVCKPFDEEIHCVYRDDLAELFKTVPVEGGIDFNVDYMSAVFYFDIGGHVHFFKEFRKSNTDTYEIGLEIKEYFKGLTDYEITIYPDATGKARKTSSTRSDHDILKAYGFHVVSGRGNPPVRDRVNAWNKKLRDRSITIQKGECPYLVEDNEIMVWKNGDLDQRTDPKRTHAFDAGSYPMAYKYPIRNDYVGYREL</sequence>
<organism evidence="1">
    <name type="scientific">marine sediment metagenome</name>
    <dbReference type="NCBI Taxonomy" id="412755"/>
    <lineage>
        <taxon>unclassified sequences</taxon>
        <taxon>metagenomes</taxon>
        <taxon>ecological metagenomes</taxon>
    </lineage>
</organism>
<protein>
    <recommendedName>
        <fullName evidence="2">Terminase large subunit gp17-like C-terminal domain-containing protein</fullName>
    </recommendedName>
</protein>
<comment type="caution">
    <text evidence="1">The sequence shown here is derived from an EMBL/GenBank/DDBJ whole genome shotgun (WGS) entry which is preliminary data.</text>
</comment>
<accession>A0A0F9BK39</accession>